<dbReference type="PANTHER" id="PTHR47643">
    <property type="entry name" value="TPR DOMAIN PROTEIN (AFU_ORTHOLOGUE AFUA_5G12710)"/>
    <property type="match status" value="1"/>
</dbReference>
<proteinExistence type="predicted"/>
<evidence type="ECO:0000256" key="1">
    <source>
        <dbReference type="SAM" id="MobiDB-lite"/>
    </source>
</evidence>
<dbReference type="InterPro" id="IPR046341">
    <property type="entry name" value="SET_dom_sf"/>
</dbReference>
<dbReference type="PANTHER" id="PTHR47643:SF2">
    <property type="entry name" value="TPR DOMAIN PROTEIN (AFU_ORTHOLOGUE AFUA_5G12710)"/>
    <property type="match status" value="1"/>
</dbReference>
<keyword evidence="4" id="KW-1185">Reference proteome</keyword>
<evidence type="ECO:0000313" key="4">
    <source>
        <dbReference type="Proteomes" id="UP001153069"/>
    </source>
</evidence>
<dbReference type="PROSITE" id="PS50280">
    <property type="entry name" value="SET"/>
    <property type="match status" value="1"/>
</dbReference>
<dbReference type="SUPFAM" id="SSF82199">
    <property type="entry name" value="SET domain"/>
    <property type="match status" value="1"/>
</dbReference>
<evidence type="ECO:0000313" key="3">
    <source>
        <dbReference type="EMBL" id="CAB9529543.1"/>
    </source>
</evidence>
<dbReference type="Pfam" id="PF00856">
    <property type="entry name" value="SET"/>
    <property type="match status" value="1"/>
</dbReference>
<dbReference type="InterPro" id="IPR053209">
    <property type="entry name" value="Gramillin-biosynth_MTr"/>
</dbReference>
<comment type="caution">
    <text evidence="3">The sequence shown here is derived from an EMBL/GenBank/DDBJ whole genome shotgun (WGS) entry which is preliminary data.</text>
</comment>
<protein>
    <recommendedName>
        <fullName evidence="2">SET domain-containing protein</fullName>
    </recommendedName>
</protein>
<feature type="domain" description="SET" evidence="2">
    <location>
        <begin position="275"/>
        <end position="470"/>
    </location>
</feature>
<feature type="compositionally biased region" description="Basic and acidic residues" evidence="1">
    <location>
        <begin position="29"/>
        <end position="45"/>
    </location>
</feature>
<dbReference type="Proteomes" id="UP001153069">
    <property type="component" value="Unassembled WGS sequence"/>
</dbReference>
<accession>A0A9N8I066</accession>
<gene>
    <name evidence="3" type="ORF">SEMRO_2539_G330580.1</name>
</gene>
<dbReference type="Gene3D" id="1.25.40.10">
    <property type="entry name" value="Tetratricopeptide repeat domain"/>
    <property type="match status" value="2"/>
</dbReference>
<feature type="region of interest" description="Disordered" evidence="1">
    <location>
        <begin position="22"/>
        <end position="45"/>
    </location>
</feature>
<reference evidence="3" key="1">
    <citation type="submission" date="2020-06" db="EMBL/GenBank/DDBJ databases">
        <authorList>
            <consortium name="Plant Systems Biology data submission"/>
        </authorList>
    </citation>
    <scope>NUCLEOTIDE SEQUENCE</scope>
    <source>
        <strain evidence="3">D6</strain>
    </source>
</reference>
<dbReference type="EMBL" id="CAICTM010002537">
    <property type="protein sequence ID" value="CAB9529543.1"/>
    <property type="molecule type" value="Genomic_DNA"/>
</dbReference>
<dbReference type="Gene3D" id="2.170.270.10">
    <property type="entry name" value="SET domain"/>
    <property type="match status" value="1"/>
</dbReference>
<dbReference type="InterPro" id="IPR011990">
    <property type="entry name" value="TPR-like_helical_dom_sf"/>
</dbReference>
<organism evidence="3 4">
    <name type="scientific">Seminavis robusta</name>
    <dbReference type="NCBI Taxonomy" id="568900"/>
    <lineage>
        <taxon>Eukaryota</taxon>
        <taxon>Sar</taxon>
        <taxon>Stramenopiles</taxon>
        <taxon>Ochrophyta</taxon>
        <taxon>Bacillariophyta</taxon>
        <taxon>Bacillariophyceae</taxon>
        <taxon>Bacillariophycidae</taxon>
        <taxon>Naviculales</taxon>
        <taxon>Naviculaceae</taxon>
        <taxon>Seminavis</taxon>
    </lineage>
</organism>
<evidence type="ECO:0000259" key="2">
    <source>
        <dbReference type="PROSITE" id="PS50280"/>
    </source>
</evidence>
<sequence length="483" mass="53108">MTNPNLEEASQRHCAESLVSEYEVMSGETKQEQKRERRDKDLREEKEKGNALFAMQNYDGALDVYWRAMRSVSMVPTLLSNRAQAHISLKLWAPALCDAAASLTIRPSCNKTWARYNLCISKLTNVLSSDGALETDDAVPLLMYAAILALQTSSVPHAENLDTDQQRGRILKIAGNDAYQSKNFTVAIAKYSEALLSCGDTILALLNNSALCSLHIGAFNDCVALAAASLRISPTDKASLEAEIDRAGQICESGSLRGLFAAGTEMPQLLCNGLGPIEPFYSRGKGRGMRATADLRAGEVLIFERAIISVDITLGETQTHWHADHTAKSTLKSRLVDRCQRDGILSRILWGLSDGTHRERGLPRFLQFSPTLESSPLLLPGHHEFLENGGMTTVRLSSETIGRIVDKNVFGGSRSEQDCSRLFAFISILNHSATPNAAFALCSVISNCKVLIVQAMADIKKGEEIYIRYHQDEAYVKDEWGIP</sequence>
<dbReference type="SUPFAM" id="SSF48452">
    <property type="entry name" value="TPR-like"/>
    <property type="match status" value="2"/>
</dbReference>
<dbReference type="InterPro" id="IPR001214">
    <property type="entry name" value="SET_dom"/>
</dbReference>
<name>A0A9N8I066_9STRA</name>
<dbReference type="AlphaFoldDB" id="A0A9N8I066"/>
<dbReference type="OrthoDB" id="68936at2759"/>